<proteinExistence type="predicted"/>
<organism evidence="1 2">
    <name type="scientific">Alkalihalobacillus trypoxylicola</name>
    <dbReference type="NCBI Taxonomy" id="519424"/>
    <lineage>
        <taxon>Bacteria</taxon>
        <taxon>Bacillati</taxon>
        <taxon>Bacillota</taxon>
        <taxon>Bacilli</taxon>
        <taxon>Bacillales</taxon>
        <taxon>Bacillaceae</taxon>
        <taxon>Alkalihalobacillus</taxon>
    </lineage>
</organism>
<dbReference type="EMBL" id="LTAO01000001">
    <property type="protein sequence ID" value="KYG34960.1"/>
    <property type="molecule type" value="Genomic_DNA"/>
</dbReference>
<sequence>MVRVSKGILIKAIFLIFVLSACSQGKVLTIYDKIDNESPPNSIEELIGSGDVIIKGHFTHYLESVNMITSDEEGKVPSEDFYYEGRVFNFHITEYYKGQSPTSISVLIPYEEKMDIFNERGRYITTVTLPNLDYEEPDPEKEYILLLSENPTVENGYSLAHELYQIEISAEKNLKFVSKRIKGDLDYRIRLNKSEDEQSEEIVYQFRDGRAIDYHQQVIIYDNLVENMTEEDFSKIFEKN</sequence>
<reference evidence="1" key="1">
    <citation type="submission" date="2016-02" db="EMBL/GenBank/DDBJ databases">
        <title>Genome sequence of Bacillus trypoxylicola KCTC 13244(T).</title>
        <authorList>
            <person name="Jeong H."/>
            <person name="Park S.-H."/>
            <person name="Choi S.-K."/>
        </authorList>
    </citation>
    <scope>NUCLEOTIDE SEQUENCE [LARGE SCALE GENOMIC DNA]</scope>
    <source>
        <strain evidence="1">KCTC 13244</strain>
    </source>
</reference>
<dbReference type="Proteomes" id="UP000075806">
    <property type="component" value="Unassembled WGS sequence"/>
</dbReference>
<evidence type="ECO:0000313" key="2">
    <source>
        <dbReference type="Proteomes" id="UP000075806"/>
    </source>
</evidence>
<protein>
    <submittedName>
        <fullName evidence="1">Uncharacterized protein</fullName>
    </submittedName>
</protein>
<evidence type="ECO:0000313" key="1">
    <source>
        <dbReference type="EMBL" id="KYG34960.1"/>
    </source>
</evidence>
<gene>
    <name evidence="1" type="ORF">AZF04_01100</name>
</gene>
<dbReference type="PROSITE" id="PS51257">
    <property type="entry name" value="PROKAR_LIPOPROTEIN"/>
    <property type="match status" value="1"/>
</dbReference>
<accession>A0A162F7C8</accession>
<name>A0A162F7C8_9BACI</name>
<dbReference type="OrthoDB" id="2943857at2"/>
<keyword evidence="2" id="KW-1185">Reference proteome</keyword>
<comment type="caution">
    <text evidence="1">The sequence shown here is derived from an EMBL/GenBank/DDBJ whole genome shotgun (WGS) entry which is preliminary data.</text>
</comment>
<dbReference type="AlphaFoldDB" id="A0A162F7C8"/>
<dbReference type="RefSeq" id="WP_061947212.1">
    <property type="nucleotide sequence ID" value="NZ_LTAO01000001.1"/>
</dbReference>